<comment type="catalytic activity">
    <reaction evidence="6">
        <text>GTP + H2O = GDP + phosphate + H(+)</text>
        <dbReference type="Rhea" id="RHEA:19669"/>
        <dbReference type="ChEBI" id="CHEBI:15377"/>
        <dbReference type="ChEBI" id="CHEBI:15378"/>
        <dbReference type="ChEBI" id="CHEBI:37565"/>
        <dbReference type="ChEBI" id="CHEBI:43474"/>
        <dbReference type="ChEBI" id="CHEBI:58189"/>
        <dbReference type="EC" id="3.6.5.2"/>
    </reaction>
</comment>
<keyword evidence="3" id="KW-0547">Nucleotide-binding</keyword>
<feature type="compositionally biased region" description="Low complexity" evidence="7">
    <location>
        <begin position="90"/>
        <end position="103"/>
    </location>
</feature>
<dbReference type="SMART" id="SM00175">
    <property type="entry name" value="RAB"/>
    <property type="match status" value="1"/>
</dbReference>
<feature type="compositionally biased region" description="Gly residues" evidence="7">
    <location>
        <begin position="26"/>
        <end position="35"/>
    </location>
</feature>
<evidence type="ECO:0000256" key="5">
    <source>
        <dbReference type="ARBA" id="ARBA00023134"/>
    </source>
</evidence>
<proteinExistence type="inferred from homology"/>
<evidence type="ECO:0000256" key="3">
    <source>
        <dbReference type="ARBA" id="ARBA00022741"/>
    </source>
</evidence>
<evidence type="ECO:0000313" key="9">
    <source>
        <dbReference type="RefSeq" id="XP_060030280.1"/>
    </source>
</evidence>
<evidence type="ECO:0000256" key="4">
    <source>
        <dbReference type="ARBA" id="ARBA00022801"/>
    </source>
</evidence>
<gene>
    <name evidence="9" type="primary">RASL12</name>
</gene>
<feature type="region of interest" description="Disordered" evidence="7">
    <location>
        <begin position="1"/>
        <end position="115"/>
    </location>
</feature>
<comment type="similarity">
    <text evidence="1">Belongs to the small GTPase superfamily. Ras family.</text>
</comment>
<accession>A0ABM3W165</accession>
<keyword evidence="4" id="KW-0378">Hydrolase</keyword>
<name>A0ABM3W165_ERIEU</name>
<keyword evidence="5" id="KW-0342">GTP-binding</keyword>
<dbReference type="PANTHER" id="PTHR45704">
    <property type="entry name" value="RAS-LIKE FAMILY MEMBER 11"/>
    <property type="match status" value="1"/>
</dbReference>
<reference evidence="9" key="1">
    <citation type="submission" date="2025-08" db="UniProtKB">
        <authorList>
            <consortium name="RefSeq"/>
        </authorList>
    </citation>
    <scope>IDENTIFICATION</scope>
</reference>
<evidence type="ECO:0000256" key="7">
    <source>
        <dbReference type="SAM" id="MobiDB-lite"/>
    </source>
</evidence>
<dbReference type="Pfam" id="PF00071">
    <property type="entry name" value="Ras"/>
    <property type="match status" value="1"/>
</dbReference>
<dbReference type="GeneID" id="103121813"/>
<dbReference type="InterPro" id="IPR001806">
    <property type="entry name" value="Small_GTPase"/>
</dbReference>
<dbReference type="SMART" id="SM00174">
    <property type="entry name" value="RHO"/>
    <property type="match status" value="1"/>
</dbReference>
<keyword evidence="8" id="KW-1185">Reference proteome</keyword>
<evidence type="ECO:0000256" key="2">
    <source>
        <dbReference type="ARBA" id="ARBA00011984"/>
    </source>
</evidence>
<evidence type="ECO:0000256" key="6">
    <source>
        <dbReference type="ARBA" id="ARBA00048098"/>
    </source>
</evidence>
<dbReference type="PROSITE" id="PS51421">
    <property type="entry name" value="RAS"/>
    <property type="match status" value="1"/>
</dbReference>
<dbReference type="SMART" id="SM00173">
    <property type="entry name" value="RAS"/>
    <property type="match status" value="1"/>
</dbReference>
<evidence type="ECO:0000313" key="8">
    <source>
        <dbReference type="Proteomes" id="UP001652624"/>
    </source>
</evidence>
<evidence type="ECO:0000256" key="1">
    <source>
        <dbReference type="ARBA" id="ARBA00008344"/>
    </source>
</evidence>
<dbReference type="Gene3D" id="3.40.50.300">
    <property type="entry name" value="P-loop containing nucleotide triphosphate hydrolases"/>
    <property type="match status" value="1"/>
</dbReference>
<dbReference type="EC" id="3.6.5.2" evidence="2"/>
<dbReference type="InterPro" id="IPR027417">
    <property type="entry name" value="P-loop_NTPase"/>
</dbReference>
<dbReference type="SUPFAM" id="SSF52540">
    <property type="entry name" value="P-loop containing nucleoside triphosphate hydrolases"/>
    <property type="match status" value="1"/>
</dbReference>
<dbReference type="Proteomes" id="UP001652624">
    <property type="component" value="Chromosome 16"/>
</dbReference>
<dbReference type="InterPro" id="IPR051065">
    <property type="entry name" value="Ras-related_GTPase"/>
</dbReference>
<protein>
    <recommendedName>
        <fullName evidence="2">small monomeric GTPase</fullName>
        <ecNumber evidence="2">3.6.5.2</ecNumber>
    </recommendedName>
</protein>
<sequence length="368" mass="39743">MRGGGHSPGWEQPSPLSPTAVSSWLGGWGAPGCGGWTLRPYKELGAAPTPGLGPAPPPAAGVDAGQPGAGSGARSPRCPHVVGVREAPRQQRAPRGQPGRPGAPRGGQVGSRWNWGSEPSGHLTLTFLPIWEYGQNSLRGAEALTVKFLTKRFISEYDPNLEDTYSSEETVDHQPVLLRVMDTADPDTPRNCERYLDWAHAFLVVYSVDSRPSFECAACYLELLAPRARPALLLGNKLDMAQYRQVCEAEGAALAGRFGCQFLEVSACLDFEQVQHAFHMALREARRELERGCLTRTLPPPEDRPPPPQALLAPRHGLAGCTFGPLATASLKEMPAMAQAKLVTVKSSRAQSKRKAPTLTLLKGFKIF</sequence>
<organism evidence="8 9">
    <name type="scientific">Erinaceus europaeus</name>
    <name type="common">Western European hedgehog</name>
    <dbReference type="NCBI Taxonomy" id="9365"/>
    <lineage>
        <taxon>Eukaryota</taxon>
        <taxon>Metazoa</taxon>
        <taxon>Chordata</taxon>
        <taxon>Craniata</taxon>
        <taxon>Vertebrata</taxon>
        <taxon>Euteleostomi</taxon>
        <taxon>Mammalia</taxon>
        <taxon>Eutheria</taxon>
        <taxon>Laurasiatheria</taxon>
        <taxon>Eulipotyphla</taxon>
        <taxon>Erinaceidae</taxon>
        <taxon>Erinaceinae</taxon>
        <taxon>Erinaceus</taxon>
    </lineage>
</organism>
<dbReference type="RefSeq" id="XP_060030280.1">
    <property type="nucleotide sequence ID" value="XM_060174297.1"/>
</dbReference>